<evidence type="ECO:0000313" key="2">
    <source>
        <dbReference type="Proteomes" id="UP000220133"/>
    </source>
</evidence>
<evidence type="ECO:0000313" key="1">
    <source>
        <dbReference type="EMBL" id="ATL49378.1"/>
    </source>
</evidence>
<dbReference type="PANTHER" id="PTHR32305">
    <property type="match status" value="1"/>
</dbReference>
<dbReference type="EMBL" id="CP023777">
    <property type="protein sequence ID" value="ATL49378.1"/>
    <property type="molecule type" value="Genomic_DNA"/>
</dbReference>
<gene>
    <name evidence="1" type="ORF">COR50_20565</name>
</gene>
<dbReference type="KEGG" id="cbae:COR50_20565"/>
<dbReference type="Gene3D" id="2.180.10.10">
    <property type="entry name" value="RHS repeat-associated core"/>
    <property type="match status" value="1"/>
</dbReference>
<evidence type="ECO:0008006" key="3">
    <source>
        <dbReference type="Google" id="ProtNLM"/>
    </source>
</evidence>
<dbReference type="PANTHER" id="PTHR32305:SF15">
    <property type="entry name" value="PROTEIN RHSA-RELATED"/>
    <property type="match status" value="1"/>
</dbReference>
<proteinExistence type="predicted"/>
<dbReference type="InterPro" id="IPR022385">
    <property type="entry name" value="Rhs_assc_core"/>
</dbReference>
<organism evidence="1 2">
    <name type="scientific">Chitinophaga caeni</name>
    <dbReference type="NCBI Taxonomy" id="2029983"/>
    <lineage>
        <taxon>Bacteria</taxon>
        <taxon>Pseudomonadati</taxon>
        <taxon>Bacteroidota</taxon>
        <taxon>Chitinophagia</taxon>
        <taxon>Chitinophagales</taxon>
        <taxon>Chitinophagaceae</taxon>
        <taxon>Chitinophaga</taxon>
    </lineage>
</organism>
<name>A0A291QZK6_9BACT</name>
<reference evidence="1 2" key="1">
    <citation type="submission" date="2017-10" db="EMBL/GenBank/DDBJ databases">
        <title>Paenichitinophaga pekingensis gen. nov., sp. nov., isolated from activated sludge.</title>
        <authorList>
            <person name="Jin D."/>
            <person name="Kong X."/>
            <person name="Deng Y."/>
            <person name="Bai Z."/>
        </authorList>
    </citation>
    <scope>NUCLEOTIDE SEQUENCE [LARGE SCALE GENOMIC DNA]</scope>
    <source>
        <strain evidence="1 2">13</strain>
    </source>
</reference>
<sequence>MEYAYDVAGNRIFKKYTETGGTVHNTWYVRDASGNTLAVYGNTASDPSGVYWQEQHLYGSSRLGLVRPGVKLGSGVTVSTSWNTLGTKQFELTNHLGNVLAVISNKKLARGSGSTVDYYDAELLSATDYYPFGMQMPGRVFNGGGYRYGFNGKENDNEVKGEGNQQDYGMRVYDPRIGRFLSVDPISKSYPELTPYQFASNRPVDAIDIDGLEAYVLTQSFDGKGNIMSSSFVWNEGAAPVKNGQVHYIQRIVTSGSIKRISQVISATKINYRGGDLKPTPAPPGVLGTTNYYKWRDSDFNIRQTLMDDLWSWQPEAPDYYLDYGDKYVNRFTKQLRSKLSIAGKRWLDNALVNLQNAMESKLNSDPEIETDNKRFQKFAFDSHVDAYENAGLLDLPIQDLVLIGLTPGIGDLLSPNGLKQVRQVTRDYIQHAKEHPVSATLRVVEFMIHIYRKLKKDDE</sequence>
<dbReference type="OrthoDB" id="2972467at2"/>
<accession>A0A291QZK6</accession>
<keyword evidence="2" id="KW-1185">Reference proteome</keyword>
<dbReference type="InterPro" id="IPR050708">
    <property type="entry name" value="T6SS_VgrG/RHS"/>
</dbReference>
<dbReference type="NCBIfam" id="TIGR03696">
    <property type="entry name" value="Rhs_assc_core"/>
    <property type="match status" value="1"/>
</dbReference>
<protein>
    <recommendedName>
        <fullName evidence="3">RHS repeat-associated core domain-containing protein</fullName>
    </recommendedName>
</protein>
<dbReference type="AlphaFoldDB" id="A0A291QZK6"/>
<dbReference type="Proteomes" id="UP000220133">
    <property type="component" value="Chromosome"/>
</dbReference>